<name>A0A212JPH4_9DELT</name>
<dbReference type="EMBL" id="FLUQ01000001">
    <property type="protein sequence ID" value="SBW01268.1"/>
    <property type="molecule type" value="Genomic_DNA"/>
</dbReference>
<protein>
    <submittedName>
        <fullName evidence="2">Uncharacterized N-acetyltransferase C1271.07c</fullName>
        <ecNumber evidence="2">2.3.1.-</ecNumber>
    </submittedName>
</protein>
<dbReference type="InterPro" id="IPR000182">
    <property type="entry name" value="GNAT_dom"/>
</dbReference>
<dbReference type="InterPro" id="IPR016181">
    <property type="entry name" value="Acyl_CoA_acyltransferase"/>
</dbReference>
<dbReference type="InterPro" id="IPR052777">
    <property type="entry name" value="Acetyltransferase_Enz"/>
</dbReference>
<evidence type="ECO:0000259" key="1">
    <source>
        <dbReference type="PROSITE" id="PS51186"/>
    </source>
</evidence>
<accession>A0A212JPH4</accession>
<gene>
    <name evidence="2" type="ORF">KL86DPRO_11929</name>
</gene>
<proteinExistence type="predicted"/>
<dbReference type="EC" id="2.3.1.-" evidence="2"/>
<reference evidence="2" key="1">
    <citation type="submission" date="2016-04" db="EMBL/GenBank/DDBJ databases">
        <authorList>
            <person name="Evans L.H."/>
            <person name="Alamgir A."/>
            <person name="Owens N."/>
            <person name="Weber N.D."/>
            <person name="Virtaneva K."/>
            <person name="Barbian K."/>
            <person name="Babar A."/>
            <person name="Rosenke K."/>
        </authorList>
    </citation>
    <scope>NUCLEOTIDE SEQUENCE</scope>
    <source>
        <strain evidence="2">86</strain>
    </source>
</reference>
<dbReference type="CDD" id="cd04301">
    <property type="entry name" value="NAT_SF"/>
    <property type="match status" value="1"/>
</dbReference>
<dbReference type="Gene3D" id="3.40.630.30">
    <property type="match status" value="1"/>
</dbReference>
<sequence length="160" mass="18133">MARIVIEPAYRNLEDIRQLFAEYAASLAIDLGFQRFDDELRQLPGKYAPPRGRLFIATVDGKSAGCVALRPFDDDRCEMKRLYVRDAFRGLGIGRLLAQRIVDEAAAMGYGSMLLDTLLRMPEALTLYEKMGFTKRGPYCHNPEPDAVYMEKRLRPADAP</sequence>
<dbReference type="AlphaFoldDB" id="A0A212JPH4"/>
<dbReference type="SUPFAM" id="SSF55729">
    <property type="entry name" value="Acyl-CoA N-acyltransferases (Nat)"/>
    <property type="match status" value="1"/>
</dbReference>
<evidence type="ECO:0000313" key="2">
    <source>
        <dbReference type="EMBL" id="SBW01268.1"/>
    </source>
</evidence>
<dbReference type="GO" id="GO:0016747">
    <property type="term" value="F:acyltransferase activity, transferring groups other than amino-acyl groups"/>
    <property type="evidence" value="ECO:0007669"/>
    <property type="project" value="InterPro"/>
</dbReference>
<organism evidence="2">
    <name type="scientific">uncultured delta proteobacterium</name>
    <dbReference type="NCBI Taxonomy" id="34034"/>
    <lineage>
        <taxon>Bacteria</taxon>
        <taxon>Deltaproteobacteria</taxon>
        <taxon>environmental samples</taxon>
    </lineage>
</organism>
<dbReference type="PROSITE" id="PS51186">
    <property type="entry name" value="GNAT"/>
    <property type="match status" value="1"/>
</dbReference>
<dbReference type="PANTHER" id="PTHR43305">
    <property type="entry name" value="FAMILY N-ACETYLTRANSFERASE, PUTATIVE (AFU_ORTHOLOGUE AFUA_2G01380)-RELATED"/>
    <property type="match status" value="1"/>
</dbReference>
<dbReference type="PANTHER" id="PTHR43305:SF1">
    <property type="entry name" value="FAMILY N-ACETYLTRANSFERASE, PUTATIVE (AFU_ORTHOLOGUE AFUA_2G01380)-RELATED"/>
    <property type="match status" value="1"/>
</dbReference>
<feature type="domain" description="N-acetyltransferase" evidence="1">
    <location>
        <begin position="4"/>
        <end position="155"/>
    </location>
</feature>
<keyword evidence="2" id="KW-0012">Acyltransferase</keyword>
<dbReference type="Pfam" id="PF13508">
    <property type="entry name" value="Acetyltransf_7"/>
    <property type="match status" value="1"/>
</dbReference>
<keyword evidence="2" id="KW-0808">Transferase</keyword>